<dbReference type="InterPro" id="IPR000212">
    <property type="entry name" value="DNA_helicase_UvrD/REP"/>
</dbReference>
<dbReference type="SUPFAM" id="SSF52540">
    <property type="entry name" value="P-loop containing nucleoside triphosphate hydrolases"/>
    <property type="match status" value="1"/>
</dbReference>
<dbReference type="PROSITE" id="PS51198">
    <property type="entry name" value="UVRD_HELICASE_ATP_BIND"/>
    <property type="match status" value="1"/>
</dbReference>
<dbReference type="GO" id="GO:0005829">
    <property type="term" value="C:cytosol"/>
    <property type="evidence" value="ECO:0007669"/>
    <property type="project" value="TreeGrafter"/>
</dbReference>
<dbReference type="Pfam" id="PF13538">
    <property type="entry name" value="UvrD_C_2"/>
    <property type="match status" value="1"/>
</dbReference>
<evidence type="ECO:0000259" key="7">
    <source>
        <dbReference type="PROSITE" id="PS51198"/>
    </source>
</evidence>
<dbReference type="PANTHER" id="PTHR11070">
    <property type="entry name" value="UVRD / RECB / PCRA DNA HELICASE FAMILY MEMBER"/>
    <property type="match status" value="1"/>
</dbReference>
<gene>
    <name evidence="8" type="ORF">CTER_0077</name>
</gene>
<evidence type="ECO:0000256" key="4">
    <source>
        <dbReference type="ARBA" id="ARBA00022840"/>
    </source>
</evidence>
<sequence>MLTDKDIWSYEKARLARVTDEIKTQLDNGLNAVGKYKKEAIDLQKEMWEDVKLTPADLFDLEGATQVWQYQTGIMSQARKYKFSFDKVSRLERMYQSPYFGRIDFLEDGEKTAEQIYIGIYNLITENNREILVYDWRAPISGMFYDYETGLCSYDCPGGTITGQMLLKRQYKIENSDIVYMFDSSLSINDEILREILGKSTDNRMKTIVTSIQREQNTVIRNSEDRILIVDGPAGSGKTSIALHRAAYLLYKYRESIKSDNILIFSPNNVFEDYISNVLPELGEDNILRSTFIGFFGNIFEAKLKIETMNDQMEYILSGYADKTRLRCIEFKSSLQFLTILKKYVQYLETGTGMTFKDLTYNDTVIITGDEIYSLFKEDYSYLSYAKRLEKLRQRLLYLLEQCEDTRVRAAQENEIKETNTDAGDKTLNKKIIEEYESLKIDIIQMTSYDVYTLYMELFQNIELFAQTDDKEEQDDLRTFGKYTVGRLSEDVINYEDAAPVIYLKTALDTLVNTKAIKHVIIDEAQDYTVIQYEIFRKVFEHCKMTILGDVNQSVNGYMNIGSFELIADIFERKHFRSISLTKSYRSSKEIADFCKQLLSSGKHSEQLNRHGSMPKIVRVDKSNLYKRIAGDILRLKNSNNNLIAVICKTATQCEAAYKAISSYVDIKLVSNKNEEYQGGVVIIPSYLAKGLEFDAVLVHSAEEGDYSGEEDSRILYTVCTRALHELYLYCSDSLSDLIGRMDKGYYQEELT</sequence>
<dbReference type="Proteomes" id="UP000014155">
    <property type="component" value="Unassembled WGS sequence"/>
</dbReference>
<evidence type="ECO:0000256" key="3">
    <source>
        <dbReference type="ARBA" id="ARBA00022806"/>
    </source>
</evidence>
<organism evidence="8 9">
    <name type="scientific">Ruminiclostridium cellobioparum subsp. termitidis CT1112</name>
    <dbReference type="NCBI Taxonomy" id="1195236"/>
    <lineage>
        <taxon>Bacteria</taxon>
        <taxon>Bacillati</taxon>
        <taxon>Bacillota</taxon>
        <taxon>Clostridia</taxon>
        <taxon>Eubacteriales</taxon>
        <taxon>Oscillospiraceae</taxon>
        <taxon>Ruminiclostridium</taxon>
    </lineage>
</organism>
<dbReference type="GO" id="GO:0003677">
    <property type="term" value="F:DNA binding"/>
    <property type="evidence" value="ECO:0007669"/>
    <property type="project" value="InterPro"/>
</dbReference>
<feature type="coiled-coil region" evidence="6">
    <location>
        <begin position="386"/>
        <end position="420"/>
    </location>
</feature>
<evidence type="ECO:0000256" key="5">
    <source>
        <dbReference type="PROSITE-ProRule" id="PRU00560"/>
    </source>
</evidence>
<proteinExistence type="predicted"/>
<dbReference type="InterPro" id="IPR027417">
    <property type="entry name" value="P-loop_NTPase"/>
</dbReference>
<evidence type="ECO:0000256" key="6">
    <source>
        <dbReference type="SAM" id="Coils"/>
    </source>
</evidence>
<evidence type="ECO:0000256" key="1">
    <source>
        <dbReference type="ARBA" id="ARBA00022741"/>
    </source>
</evidence>
<accession>S0FPR1</accession>
<evidence type="ECO:0000256" key="2">
    <source>
        <dbReference type="ARBA" id="ARBA00022801"/>
    </source>
</evidence>
<dbReference type="GO" id="GO:0005524">
    <property type="term" value="F:ATP binding"/>
    <property type="evidence" value="ECO:0007669"/>
    <property type="project" value="UniProtKB-UniRule"/>
</dbReference>
<protein>
    <submittedName>
        <fullName evidence="8">Helicase</fullName>
        <ecNumber evidence="8">3.6.4.12</ecNumber>
    </submittedName>
</protein>
<keyword evidence="4 5" id="KW-0067">ATP-binding</keyword>
<keyword evidence="9" id="KW-1185">Reference proteome</keyword>
<dbReference type="GO" id="GO:0043138">
    <property type="term" value="F:3'-5' DNA helicase activity"/>
    <property type="evidence" value="ECO:0007669"/>
    <property type="project" value="TreeGrafter"/>
</dbReference>
<dbReference type="EMBL" id="AORV01000002">
    <property type="protein sequence ID" value="EMS74215.1"/>
    <property type="molecule type" value="Genomic_DNA"/>
</dbReference>
<dbReference type="STRING" id="1195236.CTER_0077"/>
<dbReference type="PATRIC" id="fig|1195236.3.peg.77"/>
<keyword evidence="6" id="KW-0175">Coiled coil</keyword>
<feature type="binding site" evidence="5">
    <location>
        <begin position="232"/>
        <end position="239"/>
    </location>
    <ligand>
        <name>ATP</name>
        <dbReference type="ChEBI" id="CHEBI:30616"/>
    </ligand>
</feature>
<dbReference type="NCBIfam" id="NF041464">
    <property type="entry name" value="HelD_BACSU"/>
    <property type="match status" value="1"/>
</dbReference>
<evidence type="ECO:0000313" key="9">
    <source>
        <dbReference type="Proteomes" id="UP000014155"/>
    </source>
</evidence>
<evidence type="ECO:0000313" key="8">
    <source>
        <dbReference type="EMBL" id="EMS74215.1"/>
    </source>
</evidence>
<comment type="caution">
    <text evidence="8">The sequence shown here is derived from an EMBL/GenBank/DDBJ whole genome shotgun (WGS) entry which is preliminary data.</text>
</comment>
<dbReference type="AlphaFoldDB" id="S0FPR1"/>
<keyword evidence="2 5" id="KW-0378">Hydrolase</keyword>
<dbReference type="InterPro" id="IPR048228">
    <property type="entry name" value="HelD_bacillota"/>
</dbReference>
<dbReference type="eggNOG" id="COG3973">
    <property type="taxonomic scope" value="Bacteria"/>
</dbReference>
<dbReference type="Pfam" id="PF00580">
    <property type="entry name" value="UvrD-helicase"/>
    <property type="match status" value="1"/>
</dbReference>
<dbReference type="InterPro" id="IPR014016">
    <property type="entry name" value="UvrD-like_ATP-bd"/>
</dbReference>
<feature type="domain" description="UvrD-like helicase ATP-binding" evidence="7">
    <location>
        <begin position="211"/>
        <end position="588"/>
    </location>
</feature>
<name>S0FPR1_RUMCE</name>
<dbReference type="EC" id="3.6.4.12" evidence="8"/>
<dbReference type="Gene3D" id="3.40.50.300">
    <property type="entry name" value="P-loop containing nucleotide triphosphate hydrolases"/>
    <property type="match status" value="3"/>
</dbReference>
<dbReference type="GO" id="GO:0016787">
    <property type="term" value="F:hydrolase activity"/>
    <property type="evidence" value="ECO:0007669"/>
    <property type="project" value="UniProtKB-UniRule"/>
</dbReference>
<dbReference type="InterPro" id="IPR027785">
    <property type="entry name" value="UvrD-like_helicase_C"/>
</dbReference>
<keyword evidence="1 5" id="KW-0547">Nucleotide-binding</keyword>
<dbReference type="RefSeq" id="WP_004622774.1">
    <property type="nucleotide sequence ID" value="NZ_AORV01000002.1"/>
</dbReference>
<dbReference type="PANTHER" id="PTHR11070:SF17">
    <property type="entry name" value="DNA HELICASE IV"/>
    <property type="match status" value="1"/>
</dbReference>
<reference evidence="8 9" key="1">
    <citation type="journal article" date="2013" name="Genome Announc.">
        <title>Draft Genome Sequence of the Cellulolytic, Mesophilic, Anaerobic Bacterium Clostridium termitidis Strain CT1112 (DSM 5398).</title>
        <authorList>
            <person name="Lal S."/>
            <person name="Ramachandran U."/>
            <person name="Zhang X."/>
            <person name="Munir R."/>
            <person name="Sparling R."/>
            <person name="Levin D.B."/>
        </authorList>
    </citation>
    <scope>NUCLEOTIDE SEQUENCE [LARGE SCALE GENOMIC DNA]</scope>
    <source>
        <strain evidence="8 9">CT1112</strain>
    </source>
</reference>
<dbReference type="GO" id="GO:0000725">
    <property type="term" value="P:recombinational repair"/>
    <property type="evidence" value="ECO:0007669"/>
    <property type="project" value="TreeGrafter"/>
</dbReference>
<keyword evidence="3 5" id="KW-0347">Helicase</keyword>